<dbReference type="Proteomes" id="UP001178888">
    <property type="component" value="Unassembled WGS sequence"/>
</dbReference>
<organism evidence="3 4">
    <name type="scientific">Bacillus salipaludis</name>
    <dbReference type="NCBI Taxonomy" id="2547811"/>
    <lineage>
        <taxon>Bacteria</taxon>
        <taxon>Bacillati</taxon>
        <taxon>Bacillota</taxon>
        <taxon>Bacilli</taxon>
        <taxon>Bacillales</taxon>
        <taxon>Bacillaceae</taxon>
        <taxon>Bacillus</taxon>
    </lineage>
</organism>
<evidence type="ECO:0000313" key="2">
    <source>
        <dbReference type="EMBL" id="MDQ6596571.1"/>
    </source>
</evidence>
<comment type="caution">
    <text evidence="3">The sequence shown here is derived from an EMBL/GenBank/DDBJ whole genome shotgun (WGS) entry which is preliminary data.</text>
</comment>
<reference evidence="3 4" key="1">
    <citation type="submission" date="2019-03" db="EMBL/GenBank/DDBJ databases">
        <title>Bacillus niacini sp. nov. a Nicotinate-Metabolizing Mesophile Isolated from Soil.</title>
        <authorList>
            <person name="Zhang G."/>
        </authorList>
    </citation>
    <scope>NUCLEOTIDE SEQUENCE [LARGE SCALE GENOMIC DNA]</scope>
    <source>
        <strain evidence="3 4">WN066</strain>
    </source>
</reference>
<keyword evidence="2" id="KW-0167">Capsid protein</keyword>
<reference evidence="2" key="2">
    <citation type="submission" date="2023-08" db="EMBL/GenBank/DDBJ databases">
        <title>Nitrogen cycling bacteria in agricultural field soils.</title>
        <authorList>
            <person name="Jang J."/>
        </authorList>
    </citation>
    <scope>NUCLEOTIDE SEQUENCE</scope>
    <source>
        <strain evidence="2">PS3-36</strain>
    </source>
</reference>
<dbReference type="AlphaFoldDB" id="A0A4R5VL82"/>
<evidence type="ECO:0000313" key="3">
    <source>
        <dbReference type="EMBL" id="TDK58514.1"/>
    </source>
</evidence>
<dbReference type="EMBL" id="JAVGVR010000001">
    <property type="protein sequence ID" value="MDQ6596571.1"/>
    <property type="molecule type" value="Genomic_DNA"/>
</dbReference>
<proteinExistence type="predicted"/>
<gene>
    <name evidence="3" type="ORF">E2K98_23000</name>
    <name evidence="2" type="ORF">RCG21_09305</name>
</gene>
<accession>A0A4R5VL82</accession>
<dbReference type="RefSeq" id="WP_133338348.1">
    <property type="nucleotide sequence ID" value="NZ_JAVGVR010000001.1"/>
</dbReference>
<evidence type="ECO:0000313" key="5">
    <source>
        <dbReference type="Proteomes" id="UP001178888"/>
    </source>
</evidence>
<feature type="compositionally biased region" description="Basic and acidic residues" evidence="1">
    <location>
        <begin position="32"/>
        <end position="59"/>
    </location>
</feature>
<name>A0A4R5VL82_9BACI</name>
<sequence>MTEKKNQGPLLYIYQPFSKTPSIKMQEVYSTKQEKTLPIEENKQKGESKRNSLKEESNKEIVPIEVTMSEKKAADKKEKSDKQRYSFKKVKSFKEMNMKERLRYLVDFPKALPPVPCVFYTVDKNYQGYLQDYRGQEITIQFHDQTTKTIPVADLKDVIMIGIKN</sequence>
<evidence type="ECO:0000256" key="1">
    <source>
        <dbReference type="SAM" id="MobiDB-lite"/>
    </source>
</evidence>
<keyword evidence="2" id="KW-0946">Virion</keyword>
<dbReference type="Proteomes" id="UP000295132">
    <property type="component" value="Unassembled WGS sequence"/>
</dbReference>
<feature type="region of interest" description="Disordered" evidence="1">
    <location>
        <begin position="28"/>
        <end position="60"/>
    </location>
</feature>
<protein>
    <submittedName>
        <fullName evidence="2">CotO family spore coat protein</fullName>
    </submittedName>
</protein>
<evidence type="ECO:0000313" key="4">
    <source>
        <dbReference type="Proteomes" id="UP000295132"/>
    </source>
</evidence>
<keyword evidence="5" id="KW-1185">Reference proteome</keyword>
<dbReference type="InterPro" id="IPR025439">
    <property type="entry name" value="Spore_coat_CotO"/>
</dbReference>
<dbReference type="EMBL" id="SMYO01000013">
    <property type="protein sequence ID" value="TDK58514.1"/>
    <property type="molecule type" value="Genomic_DNA"/>
</dbReference>
<dbReference type="Pfam" id="PF14153">
    <property type="entry name" value="Spore_coat_CotO"/>
    <property type="match status" value="1"/>
</dbReference>